<dbReference type="Pfam" id="PF24827">
    <property type="entry name" value="AstE_AspA_cat"/>
    <property type="match status" value="1"/>
</dbReference>
<reference evidence="6" key="1">
    <citation type="submission" date="2021-07" db="EMBL/GenBank/DDBJ databases">
        <title>New genus and species of the family Alcaligenaceae.</title>
        <authorList>
            <person name="Hahn M.W."/>
        </authorList>
    </citation>
    <scope>NUCLEOTIDE SEQUENCE</scope>
    <source>
        <strain evidence="6">LF4-65</strain>
    </source>
</reference>
<comment type="caution">
    <text evidence="6">The sequence shown here is derived from an EMBL/GenBank/DDBJ whole genome shotgun (WGS) entry which is preliminary data.</text>
</comment>
<evidence type="ECO:0000313" key="6">
    <source>
        <dbReference type="EMBL" id="MBZ1349575.1"/>
    </source>
</evidence>
<evidence type="ECO:0000256" key="2">
    <source>
        <dbReference type="ARBA" id="ARBA00022723"/>
    </source>
</evidence>
<accession>A0A953NA87</accession>
<dbReference type="RefSeq" id="WP_259659993.1">
    <property type="nucleotide sequence ID" value="NZ_JAHXRI010000004.1"/>
</dbReference>
<evidence type="ECO:0000256" key="3">
    <source>
        <dbReference type="ARBA" id="ARBA00022801"/>
    </source>
</evidence>
<dbReference type="AlphaFoldDB" id="A0A953NA87"/>
<keyword evidence="7" id="KW-1185">Reference proteome</keyword>
<comment type="cofactor">
    <cofactor evidence="1">
        <name>Zn(2+)</name>
        <dbReference type="ChEBI" id="CHEBI:29105"/>
    </cofactor>
</comment>
<dbReference type="Proteomes" id="UP000739565">
    <property type="component" value="Unassembled WGS sequence"/>
</dbReference>
<evidence type="ECO:0000256" key="4">
    <source>
        <dbReference type="ARBA" id="ARBA00022833"/>
    </source>
</evidence>
<dbReference type="SUPFAM" id="SSF53187">
    <property type="entry name" value="Zn-dependent exopeptidases"/>
    <property type="match status" value="1"/>
</dbReference>
<dbReference type="GO" id="GO:0016788">
    <property type="term" value="F:hydrolase activity, acting on ester bonds"/>
    <property type="evidence" value="ECO:0007669"/>
    <property type="project" value="InterPro"/>
</dbReference>
<gene>
    <name evidence="6" type="ORF">KZZ10_02860</name>
</gene>
<evidence type="ECO:0000313" key="7">
    <source>
        <dbReference type="Proteomes" id="UP000739565"/>
    </source>
</evidence>
<organism evidence="6 7">
    <name type="scientific">Zwartia hollandica</name>
    <dbReference type="NCBI Taxonomy" id="324606"/>
    <lineage>
        <taxon>Bacteria</taxon>
        <taxon>Pseudomonadati</taxon>
        <taxon>Pseudomonadota</taxon>
        <taxon>Betaproteobacteria</taxon>
        <taxon>Burkholderiales</taxon>
        <taxon>Alcaligenaceae</taxon>
        <taxon>Zwartia</taxon>
    </lineage>
</organism>
<proteinExistence type="predicted"/>
<sequence>MKRTHPVELQAPDLSAWENSNTDVPYVWSFDSGKPGPHVMVQALTHGNEICGAIVVDWFMRQNIRPNVGRLTIAFANMLAFANWDPLNPSKSRFVDEDYNRVWGDDVLLGSRDSAELRRARALHPFVDDCDYLLDIHSMSEPCAPIMVCGATGQGGEKSAALSKLLGLPENLLIDTGHPAGLRMIERGGFGKPNDSRTGLLIECGQHWEKSSVDVANDSLLLFLKHFGVIDAAFAQAHLRQPLPARQRIIRVTEAVVAKSTAFTFNKAYTGLEVIAKKGDLIATDGDQRIVAPYDDTVLVMPSTSNVRVGATTVRFGRFED</sequence>
<dbReference type="Gene3D" id="3.40.630.10">
    <property type="entry name" value="Zn peptidases"/>
    <property type="match status" value="1"/>
</dbReference>
<feature type="domain" description="Succinylglutamate desuccinylase/Aspartoacylase catalytic" evidence="5">
    <location>
        <begin position="35"/>
        <end position="181"/>
    </location>
</feature>
<dbReference type="InterPro" id="IPR055438">
    <property type="entry name" value="AstE_AspA_cat"/>
</dbReference>
<keyword evidence="4" id="KW-0862">Zinc</keyword>
<protein>
    <submittedName>
        <fullName evidence="6">Succinylglutamate desuccinylase/aspartoacylase family protein</fullName>
    </submittedName>
</protein>
<keyword evidence="3" id="KW-0378">Hydrolase</keyword>
<dbReference type="GO" id="GO:0046872">
    <property type="term" value="F:metal ion binding"/>
    <property type="evidence" value="ECO:0007669"/>
    <property type="project" value="UniProtKB-KW"/>
</dbReference>
<keyword evidence="2" id="KW-0479">Metal-binding</keyword>
<evidence type="ECO:0000256" key="1">
    <source>
        <dbReference type="ARBA" id="ARBA00001947"/>
    </source>
</evidence>
<evidence type="ECO:0000259" key="5">
    <source>
        <dbReference type="Pfam" id="PF24827"/>
    </source>
</evidence>
<dbReference type="EMBL" id="JAHXRI010000004">
    <property type="protein sequence ID" value="MBZ1349575.1"/>
    <property type="molecule type" value="Genomic_DNA"/>
</dbReference>
<name>A0A953NA87_9BURK</name>